<name>A0AA49GK60_9BACT</name>
<reference evidence="1" key="2">
    <citation type="journal article" date="2024" name="Antonie Van Leeuwenhoek">
        <title>Roseihalotalea indica gen. nov., sp. nov., a halophilic Bacteroidetes from mesopelagic Southwest Indian Ocean with higher carbohydrate metabolic potential.</title>
        <authorList>
            <person name="Chen B."/>
            <person name="Zhang M."/>
            <person name="Lin D."/>
            <person name="Ye J."/>
            <person name="Tang K."/>
        </authorList>
    </citation>
    <scope>NUCLEOTIDE SEQUENCE</scope>
    <source>
        <strain evidence="1">TK19036</strain>
    </source>
</reference>
<protein>
    <submittedName>
        <fullName evidence="1">Uncharacterized protein</fullName>
    </submittedName>
</protein>
<organism evidence="1">
    <name type="scientific">Roseihalotalea indica</name>
    <dbReference type="NCBI Taxonomy" id="2867963"/>
    <lineage>
        <taxon>Bacteria</taxon>
        <taxon>Pseudomonadati</taxon>
        <taxon>Bacteroidota</taxon>
        <taxon>Cytophagia</taxon>
        <taxon>Cytophagales</taxon>
        <taxon>Catalimonadaceae</taxon>
        <taxon>Roseihalotalea</taxon>
    </lineage>
</organism>
<proteinExistence type="predicted"/>
<sequence length="163" mass="18955">MIPGIIHFSYRKLIDSTTIGAWEKYVLKDTHREFYIQAEQLDPSGTYATFQEMAQNLPNADQLHEQVSTAAVNYIRQLEEKIPDVVNMLGKRCMPFRQFQFEILQSHIRDIQQHRVAIHFYSEPMTWLATVDRHLLLASGDQTKALRQGETVDTDKEHLPILS</sequence>
<dbReference type="EMBL" id="CP120682">
    <property type="protein sequence ID" value="WKN35732.1"/>
    <property type="molecule type" value="Genomic_DNA"/>
</dbReference>
<gene>
    <name evidence="1" type="ORF">K4G66_25525</name>
</gene>
<reference evidence="1" key="1">
    <citation type="journal article" date="2023" name="Comput. Struct. Biotechnol. J.">
        <title>Discovery of a novel marine Bacteroidetes with a rich repertoire of carbohydrate-active enzymes.</title>
        <authorList>
            <person name="Chen B."/>
            <person name="Liu G."/>
            <person name="Chen Q."/>
            <person name="Wang H."/>
            <person name="Liu L."/>
            <person name="Tang K."/>
        </authorList>
    </citation>
    <scope>NUCLEOTIDE SEQUENCE</scope>
    <source>
        <strain evidence="1">TK19036</strain>
    </source>
</reference>
<dbReference type="AlphaFoldDB" id="A0AA49GK60"/>
<accession>A0AA49GK60</accession>
<evidence type="ECO:0000313" key="1">
    <source>
        <dbReference type="EMBL" id="WKN35732.1"/>
    </source>
</evidence>